<reference evidence="1 2" key="1">
    <citation type="journal article" date="2019" name="Int. J. Syst. Evol. Microbiol.">
        <title>The Global Catalogue of Microorganisms (GCM) 10K type strain sequencing project: providing services to taxonomists for standard genome sequencing and annotation.</title>
        <authorList>
            <consortium name="The Broad Institute Genomics Platform"/>
            <consortium name="The Broad Institute Genome Sequencing Center for Infectious Disease"/>
            <person name="Wu L."/>
            <person name="Ma J."/>
        </authorList>
    </citation>
    <scope>NUCLEOTIDE SEQUENCE [LARGE SCALE GENOMIC DNA]</scope>
    <source>
        <strain evidence="1 2">JCM 3272</strain>
    </source>
</reference>
<dbReference type="EMBL" id="BAAARV010000026">
    <property type="protein sequence ID" value="GAA2348183.1"/>
    <property type="molecule type" value="Genomic_DNA"/>
</dbReference>
<dbReference type="Proteomes" id="UP001501444">
    <property type="component" value="Unassembled WGS sequence"/>
</dbReference>
<evidence type="ECO:0000313" key="2">
    <source>
        <dbReference type="Proteomes" id="UP001501444"/>
    </source>
</evidence>
<dbReference type="RefSeq" id="WP_344613606.1">
    <property type="nucleotide sequence ID" value="NZ_BAAARV010000026.1"/>
</dbReference>
<comment type="caution">
    <text evidence="1">The sequence shown here is derived from an EMBL/GenBank/DDBJ whole genome shotgun (WGS) entry which is preliminary data.</text>
</comment>
<gene>
    <name evidence="1" type="ORF">GCM10010170_036490</name>
</gene>
<accession>A0ABN3GC52</accession>
<name>A0ABN3GC52_9ACTN</name>
<keyword evidence="2" id="KW-1185">Reference proteome</keyword>
<sequence>MSENSIILQPEVAESVRPLSTAIALRAAEKFTHRRREPPDDHLCTCGHPREVCVSATIRTLWHYADTP</sequence>
<evidence type="ECO:0000313" key="1">
    <source>
        <dbReference type="EMBL" id="GAA2348183.1"/>
    </source>
</evidence>
<organism evidence="1 2">
    <name type="scientific">Dactylosporangium salmoneum</name>
    <dbReference type="NCBI Taxonomy" id="53361"/>
    <lineage>
        <taxon>Bacteria</taxon>
        <taxon>Bacillati</taxon>
        <taxon>Actinomycetota</taxon>
        <taxon>Actinomycetes</taxon>
        <taxon>Micromonosporales</taxon>
        <taxon>Micromonosporaceae</taxon>
        <taxon>Dactylosporangium</taxon>
    </lineage>
</organism>
<proteinExistence type="predicted"/>
<protein>
    <submittedName>
        <fullName evidence="1">Uncharacterized protein</fullName>
    </submittedName>
</protein>